<dbReference type="EMBL" id="JFGV01000043">
    <property type="protein sequence ID" value="EYU14576.1"/>
    <property type="molecule type" value="Genomic_DNA"/>
</dbReference>
<dbReference type="Proteomes" id="UP000023464">
    <property type="component" value="Unassembled WGS sequence"/>
</dbReference>
<organism evidence="2 3">
    <name type="scientific">Photorhabdus aegyptia</name>
    <dbReference type="NCBI Taxonomy" id="2805098"/>
    <lineage>
        <taxon>Bacteria</taxon>
        <taxon>Pseudomonadati</taxon>
        <taxon>Pseudomonadota</taxon>
        <taxon>Gammaproteobacteria</taxon>
        <taxon>Enterobacterales</taxon>
        <taxon>Morganellaceae</taxon>
        <taxon>Photorhabdus</taxon>
    </lineage>
</organism>
<evidence type="ECO:0000259" key="1">
    <source>
        <dbReference type="Pfam" id="PF20232"/>
    </source>
</evidence>
<dbReference type="NCBIfam" id="TIGR03354">
    <property type="entry name" value="VI_FHA"/>
    <property type="match status" value="1"/>
</dbReference>
<dbReference type="Pfam" id="PF20232">
    <property type="entry name" value="T6SS_FHA_C"/>
    <property type="match status" value="1"/>
</dbReference>
<reference evidence="2 3" key="1">
    <citation type="submission" date="2014-03" db="EMBL/GenBank/DDBJ databases">
        <title>Draft Genome of Photorhabdus luminescens BA1, an Egyptian Isolate.</title>
        <authorList>
            <person name="Ghazal S."/>
            <person name="Hurst S.G.IV."/>
            <person name="Morris K."/>
            <person name="Thomas K."/>
            <person name="Tisa L.S."/>
        </authorList>
    </citation>
    <scope>NUCLEOTIDE SEQUENCE [LARGE SCALE GENOMIC DNA]</scope>
    <source>
        <strain evidence="2 3">BA1</strain>
    </source>
</reference>
<evidence type="ECO:0000313" key="2">
    <source>
        <dbReference type="EMBL" id="EYU14576.1"/>
    </source>
</evidence>
<comment type="caution">
    <text evidence="2">The sequence shown here is derived from an EMBL/GenBank/DDBJ whole genome shotgun (WGS) entry which is preliminary data.</text>
</comment>
<accession>A0A022PFY4</accession>
<dbReference type="InterPro" id="IPR017735">
    <property type="entry name" value="T6SS_FHA"/>
</dbReference>
<dbReference type="PATRIC" id="fig|1393736.3.peg.2929"/>
<dbReference type="AlphaFoldDB" id="A0A022PFY4"/>
<dbReference type="InterPro" id="IPR046883">
    <property type="entry name" value="T6SS_FHA_C"/>
</dbReference>
<feature type="domain" description="Type VI secretion system FHA" evidence="1">
    <location>
        <begin position="247"/>
        <end position="418"/>
    </location>
</feature>
<name>A0A022PFY4_9GAMM</name>
<evidence type="ECO:0000313" key="3">
    <source>
        <dbReference type="Proteomes" id="UP000023464"/>
    </source>
</evidence>
<sequence length="428" mass="48232">MEKQQPTLSLRVLNSDQLESGKSASCLFSTQGGTVGSSESHLWSIQDLQGNINPSQFTIQWRDGAFCLQMIAGPLFVNQSPLTSGAGFIRLQQADEITIGKLVIKSYISFSDADRIDPMTVSPESLVSSYSNPLDAMMEKKPVQDTAFTDHGSLAPTIKHDFSHDPLKVLDSENLTTLEQTLESDDISQSLQQGHYQAPLFFSPLSDNRGNAMDRDFVDLPNISSPLSEQYQDMEQQHVAITPLMRGLNTQLPLHNSQQANDFLEEMGKTMKAAIEGLLVLQRTQHGLRDKQLRPIEDNPLRLNMDYNTTMQVMFADQKSPVHLSAPSAVAESLHNLQLHYQTNRIAITAALNTMLDAFSPEHLLNRFAQYRRSNETQEKDATWAWEMYTSYYRELASSRQQGFEKLFGEVYEQAYDRALRQGLEDSQ</sequence>
<protein>
    <submittedName>
        <fullName evidence="2">Type VI secretion system FHA domain protein</fullName>
    </submittedName>
</protein>
<keyword evidence="3" id="KW-1185">Reference proteome</keyword>
<dbReference type="RefSeq" id="WP_036780194.1">
    <property type="nucleotide sequence ID" value="NZ_CAWLTM010000072.1"/>
</dbReference>
<gene>
    <name evidence="2" type="ORF">BA1DRAFT_02861</name>
</gene>
<proteinExistence type="predicted"/>